<name>A0A0C9W5G8_9AGAM</name>
<protein>
    <submittedName>
        <fullName evidence="1">Unplaced genomic scaffold scaffold_263, whole genome shotgun sequence</fullName>
    </submittedName>
</protein>
<evidence type="ECO:0000313" key="2">
    <source>
        <dbReference type="Proteomes" id="UP000053820"/>
    </source>
</evidence>
<dbReference type="HOGENOM" id="CLU_167725_0_0_1"/>
<keyword evidence="2" id="KW-1185">Reference proteome</keyword>
<evidence type="ECO:0000313" key="1">
    <source>
        <dbReference type="EMBL" id="KIJ57821.1"/>
    </source>
</evidence>
<proteinExistence type="predicted"/>
<dbReference type="Proteomes" id="UP000053820">
    <property type="component" value="Unassembled WGS sequence"/>
</dbReference>
<dbReference type="AlphaFoldDB" id="A0A0C9W5G8"/>
<dbReference type="EMBL" id="KN840097">
    <property type="protein sequence ID" value="KIJ57821.1"/>
    <property type="molecule type" value="Genomic_DNA"/>
</dbReference>
<reference evidence="1 2" key="1">
    <citation type="submission" date="2014-04" db="EMBL/GenBank/DDBJ databases">
        <title>Evolutionary Origins and Diversification of the Mycorrhizal Mutualists.</title>
        <authorList>
            <consortium name="DOE Joint Genome Institute"/>
            <consortium name="Mycorrhizal Genomics Consortium"/>
            <person name="Kohler A."/>
            <person name="Kuo A."/>
            <person name="Nagy L.G."/>
            <person name="Floudas D."/>
            <person name="Copeland A."/>
            <person name="Barry K.W."/>
            <person name="Cichocki N."/>
            <person name="Veneault-Fourrey C."/>
            <person name="LaButti K."/>
            <person name="Lindquist E.A."/>
            <person name="Lipzen A."/>
            <person name="Lundell T."/>
            <person name="Morin E."/>
            <person name="Murat C."/>
            <person name="Riley R."/>
            <person name="Ohm R."/>
            <person name="Sun H."/>
            <person name="Tunlid A."/>
            <person name="Henrissat B."/>
            <person name="Grigoriev I.V."/>
            <person name="Hibbett D.S."/>
            <person name="Martin F."/>
        </authorList>
    </citation>
    <scope>NUCLEOTIDE SEQUENCE [LARGE SCALE GENOMIC DNA]</scope>
    <source>
        <strain evidence="1 2">MD-312</strain>
    </source>
</reference>
<gene>
    <name evidence="1" type="ORF">HYDPIDRAFT_34763</name>
</gene>
<accession>A0A0C9W5G8</accession>
<organism evidence="1 2">
    <name type="scientific">Hydnomerulius pinastri MD-312</name>
    <dbReference type="NCBI Taxonomy" id="994086"/>
    <lineage>
        <taxon>Eukaryota</taxon>
        <taxon>Fungi</taxon>
        <taxon>Dikarya</taxon>
        <taxon>Basidiomycota</taxon>
        <taxon>Agaricomycotina</taxon>
        <taxon>Agaricomycetes</taxon>
        <taxon>Agaricomycetidae</taxon>
        <taxon>Boletales</taxon>
        <taxon>Boletales incertae sedis</taxon>
        <taxon>Leucogyrophana</taxon>
    </lineage>
</organism>
<dbReference type="OrthoDB" id="3067012at2759"/>
<sequence length="94" mass="10821">MHHCLTIPEILNQIFEQLVDVSQLSPAPADPTVAVNWRALARLARCCRTFQDPALDRLYFKIDWFGNFLRCLPSDLWERHGTGDDKKIVGSPER</sequence>